<organism evidence="4">
    <name type="scientific">Tanacetum cinerariifolium</name>
    <name type="common">Dalmatian daisy</name>
    <name type="synonym">Chrysanthemum cinerariifolium</name>
    <dbReference type="NCBI Taxonomy" id="118510"/>
    <lineage>
        <taxon>Eukaryota</taxon>
        <taxon>Viridiplantae</taxon>
        <taxon>Streptophyta</taxon>
        <taxon>Embryophyta</taxon>
        <taxon>Tracheophyta</taxon>
        <taxon>Spermatophyta</taxon>
        <taxon>Magnoliopsida</taxon>
        <taxon>eudicotyledons</taxon>
        <taxon>Gunneridae</taxon>
        <taxon>Pentapetalae</taxon>
        <taxon>asterids</taxon>
        <taxon>campanulids</taxon>
        <taxon>Asterales</taxon>
        <taxon>Asteraceae</taxon>
        <taxon>Asteroideae</taxon>
        <taxon>Anthemideae</taxon>
        <taxon>Anthemidinae</taxon>
        <taxon>Tanacetum</taxon>
    </lineage>
</organism>
<feature type="domain" description="Reverse transcriptase Ty1/copia-type" evidence="3">
    <location>
        <begin position="166"/>
        <end position="320"/>
    </location>
</feature>
<feature type="compositionally biased region" description="Polar residues" evidence="2">
    <location>
        <begin position="1305"/>
        <end position="1317"/>
    </location>
</feature>
<keyword evidence="1" id="KW-0175">Coiled coil</keyword>
<feature type="coiled-coil region" evidence="1">
    <location>
        <begin position="1438"/>
        <end position="1468"/>
    </location>
</feature>
<dbReference type="Pfam" id="PF07727">
    <property type="entry name" value="RVT_2"/>
    <property type="match status" value="1"/>
</dbReference>
<protein>
    <submittedName>
        <fullName evidence="4">Putative ribonuclease H-like domain-containing protein</fullName>
    </submittedName>
</protein>
<proteinExistence type="predicted"/>
<dbReference type="SUPFAM" id="SSF56672">
    <property type="entry name" value="DNA/RNA polymerases"/>
    <property type="match status" value="1"/>
</dbReference>
<feature type="region of interest" description="Disordered" evidence="2">
    <location>
        <begin position="1263"/>
        <end position="1317"/>
    </location>
</feature>
<comment type="caution">
    <text evidence="4">The sequence shown here is derived from an EMBL/GenBank/DDBJ whole genome shotgun (WGS) entry which is preliminary data.</text>
</comment>
<dbReference type="EMBL" id="BKCJ010005471">
    <property type="protein sequence ID" value="GEU66935.1"/>
    <property type="molecule type" value="Genomic_DNA"/>
</dbReference>
<name>A0A6L2M3H7_TANCI</name>
<evidence type="ECO:0000313" key="4">
    <source>
        <dbReference type="EMBL" id="GEU66935.1"/>
    </source>
</evidence>
<reference evidence="4" key="1">
    <citation type="journal article" date="2019" name="Sci. Rep.">
        <title>Draft genome of Tanacetum cinerariifolium, the natural source of mosquito coil.</title>
        <authorList>
            <person name="Yamashiro T."/>
            <person name="Shiraishi A."/>
            <person name="Satake H."/>
            <person name="Nakayama K."/>
        </authorList>
    </citation>
    <scope>NUCLEOTIDE SEQUENCE</scope>
</reference>
<dbReference type="InterPro" id="IPR043502">
    <property type="entry name" value="DNA/RNA_pol_sf"/>
</dbReference>
<evidence type="ECO:0000256" key="2">
    <source>
        <dbReference type="SAM" id="MobiDB-lite"/>
    </source>
</evidence>
<dbReference type="InterPro" id="IPR013103">
    <property type="entry name" value="RVT_2"/>
</dbReference>
<evidence type="ECO:0000256" key="1">
    <source>
        <dbReference type="SAM" id="Coils"/>
    </source>
</evidence>
<sequence length="1647" mass="187499">MERPILYVYLTSFNTASPSDTVVSPKFEIAGKSSIVDPFNYPDDLDMPELEDIVCSDDEEDVGAEADLSNLEKNISVSPIPTTRVHKDHPVTQIIGELTSAPQTRSMTRMVKEQGGLHQINDEDFHTCMFTCFLSQEEPKKVHQTLKDPSWIEAMQEELLQFKMQKVWVLVDLPKGKRAICSKWVFRNKKDERRIVIKNKARLVAQGHTQEEGIDYDEVFAPVAKIEAIRLFLAYASFIGFMVYQMDVKSANLYGTIEEEVYVCQPLGFENPDYPDKVYKVVKALHGLHQAPRVCYETLANYLLKNGLQVMQKDDGIFISQDKYVAEILRKFGFRYVKSASTPIKTEKPLLKDPDGEDVDVHIYSKELASLKQTALGKDKSNPFMAGSLPKTIWHFITAVSYKLMMFGLTKDDAVNLMLLGFDQIVDFLNAHVIEYALVVNPTIYVSCIKQFWATAMVTDIKENDKIKAKTGQNQAQNRKREKVNQVKVKVKPVKTGHGFGKNTKNQSRRRKYLIGLTRTRVNGPRGNILINETCSKCNSGAENSFTYDPNPESFNEVQSIFNPPPQSHYKIYLCQLCESNSHYGYECSQRVPLVYEPEPCYNQNFGDNDYSHDSPGVTPLIDHHCCYKCGDTLDDFFCHQCTCEFCGNGAHDGYNCPSHIAFIQTLPSFPQQYTCCEDCGGPHDTFQCQPMNYFEFSPCYDSNYCGPDQIKPSQYSVNQPLNIQNELDDHELFINELIQQKLQNEYAQPFPAIAITFDLPTVEPEDSLRIGDEHLDTIPKTESDEFIKSSVKNLVPNPSESEDLSDSECDVPACDDFTTFSNLLFDANDDFSSSDNESFSDEDISKEIYSNPLFNEEIISIKIDPHHFNDESDLIESLLNHDSLIISSSSKIDFVLDEFARELILLKSIPPGIDETDCDPEEEIRFIEKLLYDNSSPRPPKEFISENYDAAIQSFSPSPIPIEDSDSLMEEIDLTLTLDDSMPPGIENDDYDSEGDILIREEMLSNNSLPENESFHYDIPLSPRPPTKPPDDEIKPNSGILIVKVVVDISKNYVLVPRLLPTQPTHDSNQEKSPHLLSHRGLKAFQLSSESPMMIYEGNTPILDATIKKANDVVQLRALIDGKKVVVTEDVVRQDLHLDDVDGVECLPNEEIFAELTRMGYKKPPPKLTFYKPFFSAQWKFLIHTLVRCLSTKWTAWNEFSCSMASAVICLAIGRKFNFSKYISDIMVRNVDNPSKFFIVEKGFSRVETPLFATMLVQPQPQATKAEEEVEVPTAPTPLSTTNAPSPHAPQDPTLTPHALPHASSPQEQPSSTTDSSMSLLHTLMETYATLSNKVAKLEQDKHTQALEILKLTKRVKKLEKKKKSRSSGFKRLRKIGGKIEAINADGDITLVEVDTQVDTDAELHGRIDQDTLIKMKEEKAKLLDEQLAQRLHDKEVKKATAREKQEKDDLERAEVLQQQYDDKEENIDWSTIAEQIQEKHLDNIMKYQSLKRKPVSIAQTRKNMIIYLKNMAGYKMEHFISMTYDKVRPIFKKEYKKVQTLFKPDKDVEKPKKKRVVKETLLQESFKKLKAVEVLGFESTQETPTSDPKEMSEEDVQNMLEIIPMSKFKVEALQVKYPIIDWEIHSDGSRSYWKIIRDGGITKAY</sequence>
<gene>
    <name evidence="4" type="ORF">Tci_038913</name>
</gene>
<evidence type="ECO:0000259" key="3">
    <source>
        <dbReference type="Pfam" id="PF07727"/>
    </source>
</evidence>
<accession>A0A6L2M3H7</accession>